<keyword evidence="2" id="KW-1185">Reference proteome</keyword>
<proteinExistence type="predicted"/>
<evidence type="ECO:0000313" key="2">
    <source>
        <dbReference type="Proteomes" id="UP000627166"/>
    </source>
</evidence>
<protein>
    <recommendedName>
        <fullName evidence="3">Lipoprotein</fullName>
    </recommendedName>
</protein>
<comment type="caution">
    <text evidence="1">The sequence shown here is derived from an EMBL/GenBank/DDBJ whole genome shotgun (WGS) entry which is preliminary data.</text>
</comment>
<dbReference type="Proteomes" id="UP000627166">
    <property type="component" value="Unassembled WGS sequence"/>
</dbReference>
<reference evidence="1 2" key="1">
    <citation type="submission" date="2020-08" db="EMBL/GenBank/DDBJ databases">
        <title>A Genomic Blueprint of the Chicken Gut Microbiome.</title>
        <authorList>
            <person name="Gilroy R."/>
            <person name="Ravi A."/>
            <person name="Getino M."/>
            <person name="Pursley I."/>
            <person name="Horton D.L."/>
            <person name="Alikhan N.-F."/>
            <person name="Baker D."/>
            <person name="Gharbi K."/>
            <person name="Hall N."/>
            <person name="Watson M."/>
            <person name="Adriaenssens E.M."/>
            <person name="Foster-Nyarko E."/>
            <person name="Jarju S."/>
            <person name="Secka A."/>
            <person name="Antonio M."/>
            <person name="Oren A."/>
            <person name="Chaudhuri R."/>
            <person name="La Ragione R.M."/>
            <person name="Hildebrand F."/>
            <person name="Pallen M.J."/>
        </authorList>
    </citation>
    <scope>NUCLEOTIDE SEQUENCE [LARGE SCALE GENOMIC DNA]</scope>
    <source>
        <strain evidence="1 2">N37</strain>
    </source>
</reference>
<dbReference type="RefSeq" id="WP_191741389.1">
    <property type="nucleotide sequence ID" value="NZ_JACSQB010000140.1"/>
</dbReference>
<dbReference type="PROSITE" id="PS51257">
    <property type="entry name" value="PROKAR_LIPOPROTEIN"/>
    <property type="match status" value="1"/>
</dbReference>
<evidence type="ECO:0000313" key="1">
    <source>
        <dbReference type="EMBL" id="MBD8048438.1"/>
    </source>
</evidence>
<dbReference type="EMBL" id="JACSQB010000140">
    <property type="protein sequence ID" value="MBD8048438.1"/>
    <property type="molecule type" value="Genomic_DNA"/>
</dbReference>
<organism evidence="1 2">
    <name type="scientific">Clostridium faecium</name>
    <dbReference type="NCBI Taxonomy" id="2762223"/>
    <lineage>
        <taxon>Bacteria</taxon>
        <taxon>Bacillati</taxon>
        <taxon>Bacillota</taxon>
        <taxon>Clostridia</taxon>
        <taxon>Eubacteriales</taxon>
        <taxon>Clostridiaceae</taxon>
        <taxon>Clostridium</taxon>
    </lineage>
</organism>
<evidence type="ECO:0008006" key="3">
    <source>
        <dbReference type="Google" id="ProtNLM"/>
    </source>
</evidence>
<sequence>MIKKKIRNRLIVLLIGMISCIIISNIDRNLNGKPIQENNTSSKIIIMRNN</sequence>
<name>A0ABR8YVX5_9CLOT</name>
<gene>
    <name evidence="1" type="ORF">H9637_15575</name>
</gene>
<accession>A0ABR8YVX5</accession>